<comment type="caution">
    <text evidence="1">The sequence shown here is derived from an EMBL/GenBank/DDBJ whole genome shotgun (WGS) entry which is preliminary data.</text>
</comment>
<reference evidence="2" key="1">
    <citation type="submission" date="2018-07" db="EMBL/GenBank/DDBJ databases">
        <authorList>
            <person name="Liu B.-T."/>
            <person name="Du Z."/>
        </authorList>
    </citation>
    <scope>NUCLEOTIDE SEQUENCE [LARGE SCALE GENOMIC DNA]</scope>
    <source>
        <strain evidence="2">XYN52</strain>
    </source>
</reference>
<organism evidence="1 2">
    <name type="scientific">Pelagibacterium lacus</name>
    <dbReference type="NCBI Taxonomy" id="2282655"/>
    <lineage>
        <taxon>Bacteria</taxon>
        <taxon>Pseudomonadati</taxon>
        <taxon>Pseudomonadota</taxon>
        <taxon>Alphaproteobacteria</taxon>
        <taxon>Hyphomicrobiales</taxon>
        <taxon>Devosiaceae</taxon>
        <taxon>Pelagibacterium</taxon>
    </lineage>
</organism>
<dbReference type="Proteomes" id="UP000253759">
    <property type="component" value="Unassembled WGS sequence"/>
</dbReference>
<dbReference type="SUPFAM" id="SSF55486">
    <property type="entry name" value="Metalloproteases ('zincins'), catalytic domain"/>
    <property type="match status" value="1"/>
</dbReference>
<sequence length="309" mass="33612">MHAELASSLAYLADEARGHFDVDTTGLATVIEGLKAERFEPITFERYYQLVAAMSEGRLAEAKALFDAICAARPMAPGLTIASIDDIAGPDGAALIRSAMDTDPTTRFSFLQPPADMAEAFRSRLDRAWARFEPVVPELFAEVRAVIGQVVLAVGEPGGTYHFDGGSSYRLWGALVLNPSFHPTEMDVVEVIGHESGHTLLFGHSIDEPLVFNPDDELFKSPLRLDPRPMDGIFHATFVLARMHWTMSKLIDSGLLTAEEAAHAEEARQSDARLFHDGLQTVRASARLSGSGARLIDAAEAYMAQATRA</sequence>
<evidence type="ECO:0000313" key="1">
    <source>
        <dbReference type="EMBL" id="RDE07743.1"/>
    </source>
</evidence>
<evidence type="ECO:0000313" key="2">
    <source>
        <dbReference type="Proteomes" id="UP000253759"/>
    </source>
</evidence>
<dbReference type="EMBL" id="QQNH01000038">
    <property type="protein sequence ID" value="RDE07743.1"/>
    <property type="molecule type" value="Genomic_DNA"/>
</dbReference>
<dbReference type="InterPro" id="IPR026337">
    <property type="entry name" value="AKG_HExxH"/>
</dbReference>
<protein>
    <submittedName>
        <fullName evidence="1">HEXXH motif domain-containing protein</fullName>
    </submittedName>
</protein>
<gene>
    <name evidence="1" type="ORF">DVH29_15170</name>
</gene>
<keyword evidence="2" id="KW-1185">Reference proteome</keyword>
<name>A0A369W037_9HYPH</name>
<dbReference type="AlphaFoldDB" id="A0A369W037"/>
<accession>A0A369W037</accession>
<dbReference type="NCBIfam" id="TIGR04267">
    <property type="entry name" value="mod_HExxH"/>
    <property type="match status" value="1"/>
</dbReference>
<proteinExistence type="predicted"/>